<sequence>MAKRDCYTVLGIARSATAAQIKSAYRKLARQYHPDVNKAPDAAAKFSEATEAYEILSDSQKRKVYDQFGHAGLGGGPAGAGGARAYARGGGARATSFDLRDLFEGGGGFAGMSLDDILESLGGGRTTRRSRRRSQPAKGADLEYPITLDFLQAARGVTTTVRLRKDTSSGKRQTETIEVKIPPGVGQGQKIRLRGKGQTGPGGAGDLYIIIHVAPHAYFRREGDNVVVDVPISITEATLGGKVDVPTIDGMTMVTVPPGTSSGQRLRLKGKGIPTARTRGDQHVVVRIVVPADLSDRGRELLGQFAQSEPYHPRAEAPWK</sequence>
<keyword evidence="4" id="KW-0862">Zinc</keyword>
<feature type="domain" description="J" evidence="6">
    <location>
        <begin position="5"/>
        <end position="69"/>
    </location>
</feature>
<dbReference type="CDD" id="cd06257">
    <property type="entry name" value="DnaJ"/>
    <property type="match status" value="1"/>
</dbReference>
<dbReference type="Pfam" id="PF00226">
    <property type="entry name" value="DnaJ"/>
    <property type="match status" value="1"/>
</dbReference>
<reference evidence="7" key="1">
    <citation type="journal article" date="2015" name="Nature">
        <title>Complex archaea that bridge the gap between prokaryotes and eukaryotes.</title>
        <authorList>
            <person name="Spang A."/>
            <person name="Saw J.H."/>
            <person name="Jorgensen S.L."/>
            <person name="Zaremba-Niedzwiedzka K."/>
            <person name="Martijn J."/>
            <person name="Lind A.E."/>
            <person name="van Eijk R."/>
            <person name="Schleper C."/>
            <person name="Guy L."/>
            <person name="Ettema T.J."/>
        </authorList>
    </citation>
    <scope>NUCLEOTIDE SEQUENCE</scope>
</reference>
<dbReference type="FunFam" id="2.60.260.20:FF:000005">
    <property type="entry name" value="Chaperone protein dnaJ 1, mitochondrial"/>
    <property type="match status" value="1"/>
</dbReference>
<dbReference type="InterPro" id="IPR002939">
    <property type="entry name" value="DnaJ_C"/>
</dbReference>
<protein>
    <recommendedName>
        <fullName evidence="6">J domain-containing protein</fullName>
    </recommendedName>
</protein>
<gene>
    <name evidence="7" type="ORF">LCGC14_0320940</name>
</gene>
<dbReference type="SMART" id="SM00271">
    <property type="entry name" value="DnaJ"/>
    <property type="match status" value="1"/>
</dbReference>
<dbReference type="EMBL" id="LAZR01000217">
    <property type="protein sequence ID" value="KKN81257.1"/>
    <property type="molecule type" value="Genomic_DNA"/>
</dbReference>
<dbReference type="InterPro" id="IPR036869">
    <property type="entry name" value="J_dom_sf"/>
</dbReference>
<organism evidence="7">
    <name type="scientific">marine sediment metagenome</name>
    <dbReference type="NCBI Taxonomy" id="412755"/>
    <lineage>
        <taxon>unclassified sequences</taxon>
        <taxon>metagenomes</taxon>
        <taxon>ecological metagenomes</taxon>
    </lineage>
</organism>
<dbReference type="GO" id="GO:0042026">
    <property type="term" value="P:protein refolding"/>
    <property type="evidence" value="ECO:0007669"/>
    <property type="project" value="TreeGrafter"/>
</dbReference>
<dbReference type="AlphaFoldDB" id="A0A0F9U1S4"/>
<evidence type="ECO:0000256" key="1">
    <source>
        <dbReference type="ARBA" id="ARBA00022723"/>
    </source>
</evidence>
<dbReference type="PROSITE" id="PS00636">
    <property type="entry name" value="DNAJ_1"/>
    <property type="match status" value="1"/>
</dbReference>
<accession>A0A0F9U1S4</accession>
<dbReference type="SUPFAM" id="SSF46565">
    <property type="entry name" value="Chaperone J-domain"/>
    <property type="match status" value="1"/>
</dbReference>
<dbReference type="InterPro" id="IPR018253">
    <property type="entry name" value="DnaJ_domain_CS"/>
</dbReference>
<evidence type="ECO:0000256" key="4">
    <source>
        <dbReference type="ARBA" id="ARBA00022833"/>
    </source>
</evidence>
<dbReference type="SUPFAM" id="SSF49493">
    <property type="entry name" value="HSP40/DnaJ peptide-binding domain"/>
    <property type="match status" value="2"/>
</dbReference>
<dbReference type="InterPro" id="IPR001623">
    <property type="entry name" value="DnaJ_domain"/>
</dbReference>
<dbReference type="PROSITE" id="PS50076">
    <property type="entry name" value="DNAJ_2"/>
    <property type="match status" value="1"/>
</dbReference>
<keyword evidence="3" id="KW-0863">Zinc-finger</keyword>
<evidence type="ECO:0000259" key="6">
    <source>
        <dbReference type="PROSITE" id="PS50076"/>
    </source>
</evidence>
<comment type="caution">
    <text evidence="7">The sequence shown here is derived from an EMBL/GenBank/DDBJ whole genome shotgun (WGS) entry which is preliminary data.</text>
</comment>
<dbReference type="InterPro" id="IPR008971">
    <property type="entry name" value="HSP40/DnaJ_pept-bd"/>
</dbReference>
<dbReference type="GO" id="GO:0008270">
    <property type="term" value="F:zinc ion binding"/>
    <property type="evidence" value="ECO:0007669"/>
    <property type="project" value="UniProtKB-KW"/>
</dbReference>
<evidence type="ECO:0000256" key="5">
    <source>
        <dbReference type="ARBA" id="ARBA00023186"/>
    </source>
</evidence>
<dbReference type="PANTHER" id="PTHR43096">
    <property type="entry name" value="DNAJ HOMOLOG 1, MITOCHONDRIAL-RELATED"/>
    <property type="match status" value="1"/>
</dbReference>
<dbReference type="Gene3D" id="1.10.287.110">
    <property type="entry name" value="DnaJ domain"/>
    <property type="match status" value="1"/>
</dbReference>
<dbReference type="Pfam" id="PF01556">
    <property type="entry name" value="DnaJ_C"/>
    <property type="match status" value="1"/>
</dbReference>
<dbReference type="CDD" id="cd10747">
    <property type="entry name" value="DnaJ_C"/>
    <property type="match status" value="1"/>
</dbReference>
<dbReference type="PANTHER" id="PTHR43096:SF52">
    <property type="entry name" value="DNAJ HOMOLOG 1, MITOCHONDRIAL-RELATED"/>
    <property type="match status" value="1"/>
</dbReference>
<proteinExistence type="predicted"/>
<evidence type="ECO:0000256" key="2">
    <source>
        <dbReference type="ARBA" id="ARBA00022737"/>
    </source>
</evidence>
<dbReference type="PRINTS" id="PR00625">
    <property type="entry name" value="JDOMAIN"/>
</dbReference>
<keyword evidence="5" id="KW-0143">Chaperone</keyword>
<dbReference type="GO" id="GO:0051082">
    <property type="term" value="F:unfolded protein binding"/>
    <property type="evidence" value="ECO:0007669"/>
    <property type="project" value="InterPro"/>
</dbReference>
<dbReference type="Gene3D" id="2.60.260.20">
    <property type="entry name" value="Urease metallochaperone UreE, N-terminal domain"/>
    <property type="match status" value="2"/>
</dbReference>
<keyword evidence="2" id="KW-0677">Repeat</keyword>
<evidence type="ECO:0000313" key="7">
    <source>
        <dbReference type="EMBL" id="KKN81257.1"/>
    </source>
</evidence>
<dbReference type="GO" id="GO:0005737">
    <property type="term" value="C:cytoplasm"/>
    <property type="evidence" value="ECO:0007669"/>
    <property type="project" value="TreeGrafter"/>
</dbReference>
<evidence type="ECO:0000256" key="3">
    <source>
        <dbReference type="ARBA" id="ARBA00022771"/>
    </source>
</evidence>
<keyword evidence="1" id="KW-0479">Metal-binding</keyword>
<name>A0A0F9U1S4_9ZZZZ</name>